<dbReference type="PANTHER" id="PTHR30137">
    <property type="entry name" value="LUCIFERASE-LIKE MONOOXYGENASE"/>
    <property type="match status" value="1"/>
</dbReference>
<evidence type="ECO:0000259" key="3">
    <source>
        <dbReference type="Pfam" id="PF00296"/>
    </source>
</evidence>
<dbReference type="STRING" id="1421.A2J09_09755"/>
<dbReference type="PANTHER" id="PTHR30137:SF8">
    <property type="entry name" value="BLR5498 PROTEIN"/>
    <property type="match status" value="1"/>
</dbReference>
<proteinExistence type="predicted"/>
<dbReference type="InterPro" id="IPR050766">
    <property type="entry name" value="Bact_Lucif_Oxidored"/>
</dbReference>
<gene>
    <name evidence="4" type="primary">luxA_2</name>
    <name evidence="4" type="ORF">NCTC7582_04359</name>
</gene>
<dbReference type="Pfam" id="PF00296">
    <property type="entry name" value="Bac_luciferase"/>
    <property type="match status" value="1"/>
</dbReference>
<dbReference type="SUPFAM" id="SSF51679">
    <property type="entry name" value="Bacterial luciferase-like"/>
    <property type="match status" value="1"/>
</dbReference>
<evidence type="ECO:0000256" key="1">
    <source>
        <dbReference type="ARBA" id="ARBA00023002"/>
    </source>
</evidence>
<dbReference type="GO" id="GO:0047646">
    <property type="term" value="F:alkanal monooxygenase (FMN-linked) activity"/>
    <property type="evidence" value="ECO:0007669"/>
    <property type="project" value="UniProtKB-EC"/>
</dbReference>
<dbReference type="InterPro" id="IPR011251">
    <property type="entry name" value="Luciferase-like_dom"/>
</dbReference>
<dbReference type="InterPro" id="IPR036661">
    <property type="entry name" value="Luciferase-like_sf"/>
</dbReference>
<evidence type="ECO:0000313" key="4">
    <source>
        <dbReference type="EMBL" id="SPU38400.1"/>
    </source>
</evidence>
<evidence type="ECO:0000256" key="2">
    <source>
        <dbReference type="ARBA" id="ARBA00023033"/>
    </source>
</evidence>
<dbReference type="Proteomes" id="UP000251431">
    <property type="component" value="Unassembled WGS sequence"/>
</dbReference>
<dbReference type="Gene3D" id="3.20.20.30">
    <property type="entry name" value="Luciferase-like domain"/>
    <property type="match status" value="1"/>
</dbReference>
<dbReference type="EC" id="1.14.14.3" evidence="4"/>
<dbReference type="CDD" id="cd00347">
    <property type="entry name" value="Flavin_utilizing_monoxygenases"/>
    <property type="match status" value="1"/>
</dbReference>
<organism evidence="4 5">
    <name type="scientific">Lysinibacillus capsici</name>
    <dbReference type="NCBI Taxonomy" id="2115968"/>
    <lineage>
        <taxon>Bacteria</taxon>
        <taxon>Bacillati</taxon>
        <taxon>Bacillota</taxon>
        <taxon>Bacilli</taxon>
        <taxon>Bacillales</taxon>
        <taxon>Bacillaceae</taxon>
        <taxon>Lysinibacillus</taxon>
    </lineage>
</organism>
<evidence type="ECO:0000313" key="5">
    <source>
        <dbReference type="Proteomes" id="UP000251431"/>
    </source>
</evidence>
<dbReference type="GO" id="GO:0005829">
    <property type="term" value="C:cytosol"/>
    <property type="evidence" value="ECO:0007669"/>
    <property type="project" value="TreeGrafter"/>
</dbReference>
<feature type="domain" description="Luciferase-like" evidence="3">
    <location>
        <begin position="20"/>
        <end position="313"/>
    </location>
</feature>
<sequence length="352" mass="38733">MMEKYRIDQAQGLEFGLYSLGDHIPNPLTGERISAQQRLKELVEASQLAEQAGIDVFGIGESHQSYFTTQAHTVVLGAIAQATSTIKLSSSATVLSVSDPVRVYEDFATIDLLSNGRAEIVAGRGSRVGAYHLLGIDLQDYEEIFEEKLELLMKINDEELVTWEGQFRAPLHHAQILPQPKNGSLPIWRAVGGPPASAIKAGYMGIPMMLTTLGGPAINFKPSVDAYREAAERKGFDPNELPIATTSLFYVADTTKEALQGMYPHLNGGFQAIRGGGYPKQQFAQAPDTRDALMVGSKEQIIEKLLYQYELYGMQRFMAQIDFGGVPFEKLMKNIEIIGNDIIPAIKKHTAK</sequence>
<keyword evidence="1 4" id="KW-0560">Oxidoreductase</keyword>
<protein>
    <submittedName>
        <fullName evidence="4">Luciferase family protein</fullName>
        <ecNumber evidence="4">1.14.14.3</ecNumber>
    </submittedName>
</protein>
<dbReference type="EMBL" id="UAQE01000004">
    <property type="protein sequence ID" value="SPU38400.1"/>
    <property type="molecule type" value="Genomic_DNA"/>
</dbReference>
<dbReference type="AlphaFoldDB" id="A0A2X1A4N0"/>
<reference evidence="4 5" key="1">
    <citation type="submission" date="2018-06" db="EMBL/GenBank/DDBJ databases">
        <authorList>
            <consortium name="Pathogen Informatics"/>
            <person name="Doyle S."/>
        </authorList>
    </citation>
    <scope>NUCLEOTIDE SEQUENCE [LARGE SCALE GENOMIC DNA]</scope>
    <source>
        <strain evidence="4 5">NCTC7582</strain>
    </source>
</reference>
<keyword evidence="2" id="KW-0503">Monooxygenase</keyword>
<name>A0A2X1A4N0_9BACI</name>
<accession>A0A2X1A4N0</accession>